<keyword evidence="4" id="KW-1185">Reference proteome</keyword>
<dbReference type="NCBIfam" id="TIGR00732">
    <property type="entry name" value="dprA"/>
    <property type="match status" value="1"/>
</dbReference>
<dbReference type="AlphaFoldDB" id="A0A3G9J479"/>
<gene>
    <name evidence="3" type="ORF">Back2_25110</name>
</gene>
<dbReference type="KEGG" id="nbe:Back2_25110"/>
<dbReference type="Pfam" id="PF02481">
    <property type="entry name" value="DNA_processg_A"/>
    <property type="match status" value="1"/>
</dbReference>
<accession>A0A3G9J479</accession>
<dbReference type="PANTHER" id="PTHR43022:SF1">
    <property type="entry name" value="PROTEIN SMF"/>
    <property type="match status" value="1"/>
</dbReference>
<evidence type="ECO:0000259" key="2">
    <source>
        <dbReference type="Pfam" id="PF02481"/>
    </source>
</evidence>
<organism evidence="3 4">
    <name type="scientific">Nocardioides baekrokdamisoli</name>
    <dbReference type="NCBI Taxonomy" id="1804624"/>
    <lineage>
        <taxon>Bacteria</taxon>
        <taxon>Bacillati</taxon>
        <taxon>Actinomycetota</taxon>
        <taxon>Actinomycetes</taxon>
        <taxon>Propionibacteriales</taxon>
        <taxon>Nocardioidaceae</taxon>
        <taxon>Nocardioides</taxon>
    </lineage>
</organism>
<comment type="similarity">
    <text evidence="1">Belongs to the DprA/Smf family.</text>
</comment>
<evidence type="ECO:0000313" key="3">
    <source>
        <dbReference type="EMBL" id="BBH18224.1"/>
    </source>
</evidence>
<dbReference type="EMBL" id="AP019307">
    <property type="protein sequence ID" value="BBH18224.1"/>
    <property type="molecule type" value="Genomic_DNA"/>
</dbReference>
<evidence type="ECO:0000313" key="4">
    <source>
        <dbReference type="Proteomes" id="UP000271573"/>
    </source>
</evidence>
<proteinExistence type="inferred from homology"/>
<sequence length="377" mass="39520">MSPDRLARVALSKVFEPGDLRLPALLAHYGAADIVSRLVAGNDPRLHEASADVGSRLASVNAAADLERAAQAGIRFVTPEDDEWPAGLDDLDHIEPVQEMVGAPVGLWVRGPARLGRLTQSVAVVGARDATTYGCNVAAQIAGELVVADRPVVSGAAFGIDRAAHLGALSMRGTTVAVLACGVDVAYPVAHGSMLDDIARTGAVVSELPPGQTVKRQRFLSRNRLIAAFSEGVVVVEAAIRSGALNTATWADRLSRPVMAVPGPITSAQSQGAHELIRRGGLLVTRGAEVLEASAPMGSHAVADRRAEVLPRDRLTRRAKQVIDALEVDRAMTLEEVSAAAAVSPLDVAAVLQRAEVRGLVAQDCGRWVLTSLALRT</sequence>
<evidence type="ECO:0000256" key="1">
    <source>
        <dbReference type="ARBA" id="ARBA00006525"/>
    </source>
</evidence>
<dbReference type="SUPFAM" id="SSF102405">
    <property type="entry name" value="MCP/YpsA-like"/>
    <property type="match status" value="1"/>
</dbReference>
<dbReference type="PANTHER" id="PTHR43022">
    <property type="entry name" value="PROTEIN SMF"/>
    <property type="match status" value="1"/>
</dbReference>
<protein>
    <submittedName>
        <fullName evidence="3">DNA protecting protein DprA</fullName>
    </submittedName>
</protein>
<feature type="domain" description="Smf/DprA SLOG" evidence="2">
    <location>
        <begin position="76"/>
        <end position="293"/>
    </location>
</feature>
<reference evidence="3 4" key="1">
    <citation type="submission" date="2018-11" db="EMBL/GenBank/DDBJ databases">
        <title>Complete genome sequence of Nocardioides baekrokdamisoli strain KCTC 39748.</title>
        <authorList>
            <person name="Kang S.W."/>
            <person name="Lee K.C."/>
            <person name="Kim K.K."/>
            <person name="Kim J.S."/>
            <person name="Kim D.S."/>
            <person name="Ko S.H."/>
            <person name="Yang S.H."/>
            <person name="Shin Y.K."/>
            <person name="Lee J.S."/>
        </authorList>
    </citation>
    <scope>NUCLEOTIDE SEQUENCE [LARGE SCALE GENOMIC DNA]</scope>
    <source>
        <strain evidence="3 4">KCTC 39748</strain>
    </source>
</reference>
<name>A0A3G9J479_9ACTN</name>
<dbReference type="Proteomes" id="UP000271573">
    <property type="component" value="Chromosome"/>
</dbReference>
<dbReference type="Gene3D" id="3.40.50.450">
    <property type="match status" value="1"/>
</dbReference>
<dbReference type="GO" id="GO:0009294">
    <property type="term" value="P:DNA-mediated transformation"/>
    <property type="evidence" value="ECO:0007669"/>
    <property type="project" value="InterPro"/>
</dbReference>
<dbReference type="InterPro" id="IPR003488">
    <property type="entry name" value="DprA"/>
</dbReference>
<dbReference type="OrthoDB" id="9785707at2"/>
<dbReference type="InterPro" id="IPR057666">
    <property type="entry name" value="DrpA_SLOG"/>
</dbReference>
<dbReference type="RefSeq" id="WP_125569561.1">
    <property type="nucleotide sequence ID" value="NZ_AP019307.1"/>
</dbReference>